<feature type="region of interest" description="Disordered" evidence="1">
    <location>
        <begin position="1"/>
        <end position="40"/>
    </location>
</feature>
<keyword evidence="3" id="KW-1185">Reference proteome</keyword>
<gene>
    <name evidence="2" type="ORF">EVOR1521_LOCUS22523</name>
</gene>
<protein>
    <submittedName>
        <fullName evidence="2">Uncharacterized protein</fullName>
    </submittedName>
</protein>
<dbReference type="Proteomes" id="UP001178507">
    <property type="component" value="Unassembled WGS sequence"/>
</dbReference>
<organism evidence="2 3">
    <name type="scientific">Effrenium voratum</name>
    <dbReference type="NCBI Taxonomy" id="2562239"/>
    <lineage>
        <taxon>Eukaryota</taxon>
        <taxon>Sar</taxon>
        <taxon>Alveolata</taxon>
        <taxon>Dinophyceae</taxon>
        <taxon>Suessiales</taxon>
        <taxon>Symbiodiniaceae</taxon>
        <taxon>Effrenium</taxon>
    </lineage>
</organism>
<evidence type="ECO:0000313" key="3">
    <source>
        <dbReference type="Proteomes" id="UP001178507"/>
    </source>
</evidence>
<accession>A0AA36J5D8</accession>
<evidence type="ECO:0000256" key="1">
    <source>
        <dbReference type="SAM" id="MobiDB-lite"/>
    </source>
</evidence>
<name>A0AA36J5D8_9DINO</name>
<dbReference type="EMBL" id="CAUJNA010003313">
    <property type="protein sequence ID" value="CAJ1398865.1"/>
    <property type="molecule type" value="Genomic_DNA"/>
</dbReference>
<reference evidence="2" key="1">
    <citation type="submission" date="2023-08" db="EMBL/GenBank/DDBJ databases">
        <authorList>
            <person name="Chen Y."/>
            <person name="Shah S."/>
            <person name="Dougan E. K."/>
            <person name="Thang M."/>
            <person name="Chan C."/>
        </authorList>
    </citation>
    <scope>NUCLEOTIDE SEQUENCE</scope>
</reference>
<comment type="caution">
    <text evidence="2">The sequence shown here is derived from an EMBL/GenBank/DDBJ whole genome shotgun (WGS) entry which is preliminary data.</text>
</comment>
<evidence type="ECO:0000313" key="2">
    <source>
        <dbReference type="EMBL" id="CAJ1398865.1"/>
    </source>
</evidence>
<sequence>MRSSLTQLDLPERRTSYGSMDEGLQASQREESEAQGAVVGPPIFEDGRGFSVVVCRGAISIRNKTEHEYILSPAWKELSDALAGGVRPGIYVSNDECCENSRVLFVSHERRLTRRLVLPPSADALYLPSFFSSGQDR</sequence>
<dbReference type="AlphaFoldDB" id="A0AA36J5D8"/>
<proteinExistence type="predicted"/>